<gene>
    <name evidence="1" type="ORF">A1D17_02755</name>
</gene>
<accession>A0A166QLM0</accession>
<reference evidence="1 2" key="2">
    <citation type="journal article" date="2018" name="Nature">
        <title>Mutant phenotypes for thousands of bacterial genes of unknown function.</title>
        <authorList>
            <person name="Price M.N."/>
            <person name="Wetmore K.M."/>
            <person name="Waters R.J."/>
            <person name="Callaghan M."/>
            <person name="Ray J."/>
            <person name="Liu H."/>
            <person name="Kuehl J.V."/>
            <person name="Melnyk R.A."/>
            <person name="Lamson J.S."/>
            <person name="Suh Y."/>
            <person name="Carlson H.K."/>
            <person name="Esquivel Z."/>
            <person name="Sadeeshkumar H."/>
            <person name="Chakraborty R."/>
            <person name="Zane G.M."/>
            <person name="Rubin B.E."/>
            <person name="Wall J.D."/>
            <person name="Visel A."/>
            <person name="Bristow J."/>
            <person name="Blow M.J."/>
            <person name="Arkin A.P."/>
            <person name="Deutschbauer A.M."/>
        </authorList>
    </citation>
    <scope>NUCLEOTIDE SEQUENCE [LARGE SCALE GENOMIC DNA]</scope>
    <source>
        <strain evidence="1 2">FW300-N1B4</strain>
    </source>
</reference>
<dbReference type="AlphaFoldDB" id="A0A166QLM0"/>
<sequence length="94" mass="10661">MSKLPHIKKPCRDCPFRKDTLKGWLGEERMTEILAADSFVCHKKTYMQCAGHMLINDAANGFVRLAGRLGIELDLSGKEHVFESRDACIAHHKH</sequence>
<organism evidence="1 2">
    <name type="scientific">Pseudomonas fluorescens</name>
    <dbReference type="NCBI Taxonomy" id="294"/>
    <lineage>
        <taxon>Bacteria</taxon>
        <taxon>Pseudomonadati</taxon>
        <taxon>Pseudomonadota</taxon>
        <taxon>Gammaproteobacteria</taxon>
        <taxon>Pseudomonadales</taxon>
        <taxon>Pseudomonadaceae</taxon>
        <taxon>Pseudomonas</taxon>
    </lineage>
</organism>
<evidence type="ECO:0000313" key="2">
    <source>
        <dbReference type="Proteomes" id="UP000076489"/>
    </source>
</evidence>
<reference evidence="2" key="1">
    <citation type="submission" date="2016-03" db="EMBL/GenBank/DDBJ databases">
        <authorList>
            <person name="Ray J."/>
            <person name="Price M."/>
            <person name="Deutschbauer A."/>
        </authorList>
    </citation>
    <scope>NUCLEOTIDE SEQUENCE [LARGE SCALE GENOMIC DNA]</scope>
    <source>
        <strain evidence="2">FW300-N1B4</strain>
    </source>
</reference>
<dbReference type="RefSeq" id="WP_063340524.1">
    <property type="nucleotide sequence ID" value="NZ_LUKJ01000002.1"/>
</dbReference>
<protein>
    <submittedName>
        <fullName evidence="1">Uncharacterized protein</fullName>
    </submittedName>
</protein>
<proteinExistence type="predicted"/>
<dbReference type="OrthoDB" id="8912363at2"/>
<dbReference type="Pfam" id="PF19800">
    <property type="entry name" value="DUF6283"/>
    <property type="match status" value="1"/>
</dbReference>
<name>A0A166QLM0_PSEFL</name>
<evidence type="ECO:0000313" key="1">
    <source>
        <dbReference type="EMBL" id="KZN20479.1"/>
    </source>
</evidence>
<comment type="caution">
    <text evidence="1">The sequence shown here is derived from an EMBL/GenBank/DDBJ whole genome shotgun (WGS) entry which is preliminary data.</text>
</comment>
<dbReference type="Proteomes" id="UP000076489">
    <property type="component" value="Unassembled WGS sequence"/>
</dbReference>
<dbReference type="InterPro" id="IPR046250">
    <property type="entry name" value="DUF6283"/>
</dbReference>
<dbReference type="EMBL" id="LUKJ01000002">
    <property type="protein sequence ID" value="KZN20479.1"/>
    <property type="molecule type" value="Genomic_DNA"/>
</dbReference>